<feature type="compositionally biased region" description="Low complexity" evidence="1">
    <location>
        <begin position="776"/>
        <end position="809"/>
    </location>
</feature>
<accession>A0A0V0QD02</accession>
<feature type="region of interest" description="Disordered" evidence="1">
    <location>
        <begin position="360"/>
        <end position="389"/>
    </location>
</feature>
<dbReference type="Proteomes" id="UP000054937">
    <property type="component" value="Unassembled WGS sequence"/>
</dbReference>
<gene>
    <name evidence="2" type="ORF">PPERSA_07263</name>
</gene>
<feature type="compositionally biased region" description="Low complexity" evidence="1">
    <location>
        <begin position="360"/>
        <end position="385"/>
    </location>
</feature>
<protein>
    <submittedName>
        <fullName evidence="2">Uncharacterized protein</fullName>
    </submittedName>
</protein>
<dbReference type="InParanoid" id="A0A0V0QD02"/>
<sequence>MNERVSLNYQIQGHLVPNITLNYNHILCQLNDVMENQIEQISEIYGFNMSYVTTENTSNFYCICEFQSDFADENIQTFVTLLEFQAIKKSQCKNSQVNLQKVQHSLQNLFRSEASQIVSIWGITQELENIKEEPLLTLKIHLTLFEENFFQTNEKQKTYEELSKYNYQQWQQIQDKNNLKQEINKFQHYTSINDKCKNEDQEHKQHKVCPNFIQLKNIISGHCPFPLEKYLNIEDKFKSQEELQNQNNDQQIIPDFKEFVLKNKNCNQSELNFLICKQIQELQSILVAQNKDACKHLEHCQQAINNNINPIALLNPLILIQNDIFPDNVIYQQQPQQQKHHQQQQQLQIQENDINLQQKVSQQPVQPQFFPNNKNQNQNQNHNPNRTQFQNQINSPLQFQLQQQQVQDLQQVEQQLSINQNEHNNDQLQQQEQFTEIQYPKTPNNSPVHSEHKERQNELNLENLQFNQHLAKLNSINKSFYEDDQFSATLFFNNQNPVSEILSPISNNLNSINQNCNFNYEKTQHLKNSFTQQLNTNSNNYNQFNQQQLQQQQYPINKGIKAFRKNSLHSPSIFEVSSQLLKQSKANRSYFRKKNSFQISQSLKLLDTPQLDLNFPQHKSSICTQNFELENNASNNNNNNEINNNNLQLNQENQINQEGFGEQQNKFLDDRFHLDQNFNNNQNTEENQKHNINQQQQFKNNNSNNHNNDNQIQEQQKQQNNFIQSNLDLQQNNFNNETNFYLDPPQSNEQIKLQKQQISDNNNLNNYDFIDFVEQVNNNNSNNNNNQQKYQIQQQEHQIQNQQYQQQQNKMDRSFSYDFQQQQQIQEDSFLTNNHNNEGKQNFYSNNFNQKNSSIQNSLNFSHRVQFENNQNQSNNFQKQSNNNLNNISTIQENQEFSSTTHSTNSLNNQNVSRNYPNNYNSDHNLSQMTNNQVRISNRKKNKSSSKSIAHSQKLLQQQQQSQSQEEINYQIQIYDQEIAECHKTQTHQYLKNLDHDEDQQKLLQQQHQFQQQCEQNKKIKI</sequence>
<feature type="region of interest" description="Disordered" evidence="1">
    <location>
        <begin position="776"/>
        <end position="823"/>
    </location>
</feature>
<keyword evidence="3" id="KW-1185">Reference proteome</keyword>
<feature type="region of interest" description="Disordered" evidence="1">
    <location>
        <begin position="895"/>
        <end position="961"/>
    </location>
</feature>
<evidence type="ECO:0000313" key="2">
    <source>
        <dbReference type="EMBL" id="KRX00066.1"/>
    </source>
</evidence>
<dbReference type="AlphaFoldDB" id="A0A0V0QD02"/>
<evidence type="ECO:0000256" key="1">
    <source>
        <dbReference type="SAM" id="MobiDB-lite"/>
    </source>
</evidence>
<comment type="caution">
    <text evidence="2">The sequence shown here is derived from an EMBL/GenBank/DDBJ whole genome shotgun (WGS) entry which is preliminary data.</text>
</comment>
<reference evidence="2 3" key="1">
    <citation type="journal article" date="2015" name="Sci. Rep.">
        <title>Genome of the facultative scuticociliatosis pathogen Pseudocohnilembus persalinus provides insight into its virulence through horizontal gene transfer.</title>
        <authorList>
            <person name="Xiong J."/>
            <person name="Wang G."/>
            <person name="Cheng J."/>
            <person name="Tian M."/>
            <person name="Pan X."/>
            <person name="Warren A."/>
            <person name="Jiang C."/>
            <person name="Yuan D."/>
            <person name="Miao W."/>
        </authorList>
    </citation>
    <scope>NUCLEOTIDE SEQUENCE [LARGE SCALE GENOMIC DNA]</scope>
    <source>
        <strain evidence="2">36N120E</strain>
    </source>
</reference>
<feature type="compositionally biased region" description="Polar residues" evidence="1">
    <location>
        <begin position="912"/>
        <end position="934"/>
    </location>
</feature>
<evidence type="ECO:0000313" key="3">
    <source>
        <dbReference type="Proteomes" id="UP000054937"/>
    </source>
</evidence>
<feature type="region of interest" description="Disordered" evidence="1">
    <location>
        <begin position="832"/>
        <end position="851"/>
    </location>
</feature>
<name>A0A0V0QD02_PSEPJ</name>
<organism evidence="2 3">
    <name type="scientific">Pseudocohnilembus persalinus</name>
    <name type="common">Ciliate</name>
    <dbReference type="NCBI Taxonomy" id="266149"/>
    <lineage>
        <taxon>Eukaryota</taxon>
        <taxon>Sar</taxon>
        <taxon>Alveolata</taxon>
        <taxon>Ciliophora</taxon>
        <taxon>Intramacronucleata</taxon>
        <taxon>Oligohymenophorea</taxon>
        <taxon>Scuticociliatia</taxon>
        <taxon>Philasterida</taxon>
        <taxon>Pseudocohnilembidae</taxon>
        <taxon>Pseudocohnilembus</taxon>
    </lineage>
</organism>
<feature type="region of interest" description="Disordered" evidence="1">
    <location>
        <begin position="698"/>
        <end position="718"/>
    </location>
</feature>
<proteinExistence type="predicted"/>
<feature type="compositionally biased region" description="Low complexity" evidence="1">
    <location>
        <begin position="895"/>
        <end position="911"/>
    </location>
</feature>
<dbReference type="EMBL" id="LDAU01000196">
    <property type="protein sequence ID" value="KRX00066.1"/>
    <property type="molecule type" value="Genomic_DNA"/>
</dbReference>
<dbReference type="OMA" id="SINQNEH"/>